<feature type="region of interest" description="Disordered" evidence="4">
    <location>
        <begin position="310"/>
        <end position="381"/>
    </location>
</feature>
<evidence type="ECO:0000256" key="4">
    <source>
        <dbReference type="SAM" id="MobiDB-lite"/>
    </source>
</evidence>
<feature type="compositionally biased region" description="Low complexity" evidence="4">
    <location>
        <begin position="198"/>
        <end position="217"/>
    </location>
</feature>
<evidence type="ECO:0000313" key="7">
    <source>
        <dbReference type="Proteomes" id="UP000316270"/>
    </source>
</evidence>
<reference evidence="6 7" key="1">
    <citation type="submission" date="2019-07" db="EMBL/GenBank/DDBJ databases">
        <title>Finished genome of Venturia effusa.</title>
        <authorList>
            <person name="Young C.A."/>
            <person name="Cox M.P."/>
            <person name="Ganley A.R.D."/>
            <person name="David W.J."/>
        </authorList>
    </citation>
    <scope>NUCLEOTIDE SEQUENCE [LARGE SCALE GENOMIC DNA]</scope>
    <source>
        <strain evidence="7">albino</strain>
    </source>
</reference>
<dbReference type="InterPro" id="IPR046347">
    <property type="entry name" value="bZIP_sf"/>
</dbReference>
<dbReference type="Pfam" id="PF00170">
    <property type="entry name" value="bZIP_1"/>
    <property type="match status" value="1"/>
</dbReference>
<sequence>MPSPTVGKVEDHHHLGDGDRSSISSASTPEAEGHHEHDQPQHEEQQQQQKRKGGRKPIYATSEERKQRNRQAQAAFRERRTEYIKQLESTIKVHEENLQSLQQSHRSAADECLMLRYKNSLLERILLEKGIDVQAELRAKGGSPNLGPTRMPVSAAPVSQPIQRYAVNKYAQNRRSLTGMPKPDGISPGLPPTISPRIQPTPTSHISSPTTSITQSPNFLPQGGAISPSFGPTSQQTQQLRPPPPPSQQLRPQFNPPPRPAAVSSTYLTITATFASALTANTGTGPSYYPSPFQNHYEELEQEYDQQAEMLEEETTDTSANAAVYPPFPPVPPQNMHTPQQRPQQRPMPTNGQHHPPIQPQPPPAQGADGNGGFGGQMNHNLYDGGGYDPMLDADPFGLSASMHFPTQFSFDATTR</sequence>
<gene>
    <name evidence="6" type="ORF">FKW77_007291</name>
</gene>
<dbReference type="OrthoDB" id="2285533at2759"/>
<evidence type="ECO:0000256" key="1">
    <source>
        <dbReference type="ARBA" id="ARBA00004123"/>
    </source>
</evidence>
<dbReference type="GO" id="GO:0001228">
    <property type="term" value="F:DNA-binding transcription activator activity, RNA polymerase II-specific"/>
    <property type="evidence" value="ECO:0007669"/>
    <property type="project" value="TreeGrafter"/>
</dbReference>
<dbReference type="SUPFAM" id="SSF57959">
    <property type="entry name" value="Leucine zipper domain"/>
    <property type="match status" value="1"/>
</dbReference>
<feature type="domain" description="BZIP" evidence="5">
    <location>
        <begin position="65"/>
        <end position="79"/>
    </location>
</feature>
<name>A0A517LE36_9PEZI</name>
<evidence type="ECO:0000256" key="3">
    <source>
        <dbReference type="SAM" id="Coils"/>
    </source>
</evidence>
<protein>
    <recommendedName>
        <fullName evidence="5">BZIP domain-containing protein</fullName>
    </recommendedName>
</protein>
<dbReference type="GO" id="GO:0090575">
    <property type="term" value="C:RNA polymerase II transcription regulator complex"/>
    <property type="evidence" value="ECO:0007669"/>
    <property type="project" value="TreeGrafter"/>
</dbReference>
<feature type="compositionally biased region" description="Low complexity" evidence="4">
    <location>
        <begin position="339"/>
        <end position="356"/>
    </location>
</feature>
<organism evidence="6 7">
    <name type="scientific">Venturia effusa</name>
    <dbReference type="NCBI Taxonomy" id="50376"/>
    <lineage>
        <taxon>Eukaryota</taxon>
        <taxon>Fungi</taxon>
        <taxon>Dikarya</taxon>
        <taxon>Ascomycota</taxon>
        <taxon>Pezizomycotina</taxon>
        <taxon>Dothideomycetes</taxon>
        <taxon>Pleosporomycetidae</taxon>
        <taxon>Venturiales</taxon>
        <taxon>Venturiaceae</taxon>
        <taxon>Venturia</taxon>
    </lineage>
</organism>
<feature type="coiled-coil region" evidence="3">
    <location>
        <begin position="84"/>
        <end position="111"/>
    </location>
</feature>
<feature type="compositionally biased region" description="Basic and acidic residues" evidence="4">
    <location>
        <begin position="8"/>
        <end position="20"/>
    </location>
</feature>
<dbReference type="STRING" id="50376.A0A517LE36"/>
<dbReference type="CDD" id="cd14688">
    <property type="entry name" value="bZIP_YAP"/>
    <property type="match status" value="1"/>
</dbReference>
<proteinExistence type="predicted"/>
<keyword evidence="3" id="KW-0175">Coiled coil</keyword>
<keyword evidence="7" id="KW-1185">Reference proteome</keyword>
<dbReference type="InterPro" id="IPR004827">
    <property type="entry name" value="bZIP"/>
</dbReference>
<feature type="region of interest" description="Disordered" evidence="4">
    <location>
        <begin position="1"/>
        <end position="76"/>
    </location>
</feature>
<evidence type="ECO:0000313" key="6">
    <source>
        <dbReference type="EMBL" id="QDS73905.1"/>
    </source>
</evidence>
<comment type="subcellular location">
    <subcellularLocation>
        <location evidence="1">Nucleus</location>
    </subcellularLocation>
</comment>
<evidence type="ECO:0000259" key="5">
    <source>
        <dbReference type="PROSITE" id="PS00036"/>
    </source>
</evidence>
<dbReference type="PROSITE" id="PS00036">
    <property type="entry name" value="BZIP_BASIC"/>
    <property type="match status" value="1"/>
</dbReference>
<dbReference type="EMBL" id="CP042194">
    <property type="protein sequence ID" value="QDS73905.1"/>
    <property type="molecule type" value="Genomic_DNA"/>
</dbReference>
<dbReference type="PANTHER" id="PTHR40621">
    <property type="entry name" value="TRANSCRIPTION FACTOR KAPC-RELATED"/>
    <property type="match status" value="1"/>
</dbReference>
<accession>A0A517LE36</accession>
<evidence type="ECO:0000256" key="2">
    <source>
        <dbReference type="ARBA" id="ARBA00023242"/>
    </source>
</evidence>
<dbReference type="Gene3D" id="1.20.5.170">
    <property type="match status" value="1"/>
</dbReference>
<dbReference type="InterPro" id="IPR050936">
    <property type="entry name" value="AP-1-like"/>
</dbReference>
<feature type="region of interest" description="Disordered" evidence="4">
    <location>
        <begin position="176"/>
        <end position="263"/>
    </location>
</feature>
<dbReference type="GO" id="GO:0000976">
    <property type="term" value="F:transcription cis-regulatory region binding"/>
    <property type="evidence" value="ECO:0007669"/>
    <property type="project" value="InterPro"/>
</dbReference>
<dbReference type="Proteomes" id="UP000316270">
    <property type="component" value="Chromosome 10"/>
</dbReference>
<dbReference type="AlphaFoldDB" id="A0A517LE36"/>
<feature type="compositionally biased region" description="Basic and acidic residues" evidence="4">
    <location>
        <begin position="31"/>
        <end position="45"/>
    </location>
</feature>
<dbReference type="PANTHER" id="PTHR40621:SF9">
    <property type="entry name" value="MEAB PROTEIN"/>
    <property type="match status" value="1"/>
</dbReference>
<keyword evidence="2" id="KW-0539">Nucleus</keyword>